<dbReference type="InterPro" id="IPR001095">
    <property type="entry name" value="Acetyl_CoA_COase_a_su"/>
</dbReference>
<protein>
    <recommendedName>
        <fullName evidence="10">Acetyl-coenzyme A carboxylase carboxyl transferase subunit alpha</fullName>
        <shortName evidence="10">ACCase subunit alpha</shortName>
        <shortName evidence="10">Acetyl-CoA carboxylase carboxyltransferase subunit alpha</shortName>
        <ecNumber evidence="10">2.1.3.15</ecNumber>
    </recommendedName>
</protein>
<accession>A0A437S7L8</accession>
<gene>
    <name evidence="10" type="primary">accA</name>
    <name evidence="12" type="ORF">EF514_05835</name>
</gene>
<dbReference type="GO" id="GO:0016743">
    <property type="term" value="F:carboxyl- or carbamoyltransferase activity"/>
    <property type="evidence" value="ECO:0007669"/>
    <property type="project" value="UniProtKB-UniRule"/>
</dbReference>
<dbReference type="SUPFAM" id="SSF52096">
    <property type="entry name" value="ClpP/crotonase"/>
    <property type="match status" value="1"/>
</dbReference>
<dbReference type="NCBIfam" id="TIGR00513">
    <property type="entry name" value="accA"/>
    <property type="match status" value="1"/>
</dbReference>
<evidence type="ECO:0000256" key="5">
    <source>
        <dbReference type="ARBA" id="ARBA00022832"/>
    </source>
</evidence>
<comment type="caution">
    <text evidence="12">The sequence shown here is derived from an EMBL/GenBank/DDBJ whole genome shotgun (WGS) entry which is preliminary data.</text>
</comment>
<keyword evidence="5 10" id="KW-0276">Fatty acid metabolism</keyword>
<dbReference type="Gene3D" id="3.90.226.10">
    <property type="entry name" value="2-enoyl-CoA Hydratase, Chain A, domain 1"/>
    <property type="match status" value="1"/>
</dbReference>
<evidence type="ECO:0000259" key="11">
    <source>
        <dbReference type="PROSITE" id="PS50989"/>
    </source>
</evidence>
<dbReference type="NCBIfam" id="NF041504">
    <property type="entry name" value="AccA_sub"/>
    <property type="match status" value="1"/>
</dbReference>
<dbReference type="RefSeq" id="WP_127724490.1">
    <property type="nucleotide sequence ID" value="NZ_RLIH01000006.1"/>
</dbReference>
<comment type="catalytic activity">
    <reaction evidence="9 10">
        <text>N(6)-carboxybiotinyl-L-lysyl-[protein] + acetyl-CoA = N(6)-biotinyl-L-lysyl-[protein] + malonyl-CoA</text>
        <dbReference type="Rhea" id="RHEA:54728"/>
        <dbReference type="Rhea" id="RHEA-COMP:10505"/>
        <dbReference type="Rhea" id="RHEA-COMP:10506"/>
        <dbReference type="ChEBI" id="CHEBI:57288"/>
        <dbReference type="ChEBI" id="CHEBI:57384"/>
        <dbReference type="ChEBI" id="CHEBI:83144"/>
        <dbReference type="ChEBI" id="CHEBI:83145"/>
        <dbReference type="EC" id="2.1.3.15"/>
    </reaction>
</comment>
<dbReference type="GO" id="GO:2001295">
    <property type="term" value="P:malonyl-CoA biosynthetic process"/>
    <property type="evidence" value="ECO:0007669"/>
    <property type="project" value="UniProtKB-UniRule"/>
</dbReference>
<dbReference type="PANTHER" id="PTHR42853:SF3">
    <property type="entry name" value="ACETYL-COENZYME A CARBOXYLASE CARBOXYL TRANSFERASE SUBUNIT ALPHA, CHLOROPLASTIC"/>
    <property type="match status" value="1"/>
</dbReference>
<dbReference type="EC" id="2.1.3.15" evidence="10"/>
<dbReference type="HAMAP" id="MF_00823">
    <property type="entry name" value="AcetylCoA_CT_alpha"/>
    <property type="match status" value="1"/>
</dbReference>
<dbReference type="NCBIfam" id="NF004344">
    <property type="entry name" value="PRK05724.1"/>
    <property type="match status" value="1"/>
</dbReference>
<dbReference type="InterPro" id="IPR011763">
    <property type="entry name" value="COA_CT_C"/>
</dbReference>
<dbReference type="GO" id="GO:0009317">
    <property type="term" value="C:acetyl-CoA carboxylase complex"/>
    <property type="evidence" value="ECO:0007669"/>
    <property type="project" value="InterPro"/>
</dbReference>
<evidence type="ECO:0000256" key="4">
    <source>
        <dbReference type="ARBA" id="ARBA00022741"/>
    </source>
</evidence>
<dbReference type="PRINTS" id="PR01069">
    <property type="entry name" value="ACCCTRFRASEA"/>
</dbReference>
<comment type="similarity">
    <text evidence="10">Belongs to the AccA family.</text>
</comment>
<reference evidence="12 13" key="1">
    <citation type="submission" date="2018-11" db="EMBL/GenBank/DDBJ databases">
        <title>Genome sequencing and assembly of Anaerosphaera sp. nov., GS7-6-2.</title>
        <authorList>
            <person name="Rettenmaier R."/>
            <person name="Liebl W."/>
            <person name="Zverlov V."/>
        </authorList>
    </citation>
    <scope>NUCLEOTIDE SEQUENCE [LARGE SCALE GENOMIC DNA]</scope>
    <source>
        <strain evidence="12 13">GS7-6-2</strain>
    </source>
</reference>
<evidence type="ECO:0000256" key="9">
    <source>
        <dbReference type="ARBA" id="ARBA00049152"/>
    </source>
</evidence>
<dbReference type="PANTHER" id="PTHR42853">
    <property type="entry name" value="ACETYL-COENZYME A CARBOXYLASE CARBOXYL TRANSFERASE SUBUNIT ALPHA"/>
    <property type="match status" value="1"/>
</dbReference>
<keyword evidence="6 10" id="KW-0067">ATP-binding</keyword>
<dbReference type="GO" id="GO:0005524">
    <property type="term" value="F:ATP binding"/>
    <property type="evidence" value="ECO:0007669"/>
    <property type="project" value="UniProtKB-KW"/>
</dbReference>
<evidence type="ECO:0000313" key="13">
    <source>
        <dbReference type="Proteomes" id="UP000288812"/>
    </source>
</evidence>
<evidence type="ECO:0000256" key="3">
    <source>
        <dbReference type="ARBA" id="ARBA00022679"/>
    </source>
</evidence>
<sequence length="296" mass="33643">MEIKLLFDKLLSEEKGSEEFNIYKKTKLKEAKENLNAEDRVFLARYKNRPKAMDYIENLIEDPVFFHGDRKFKDDKAIVGGIGTLGDEVVTFLGIEKGRELKESLEANFGMPHPEGYRKVQRLAKQAEKFNRPVVCFVDTQGAYPGVEAEERGQGEAIASTIYEMCGLKTSIVSVIIGEGSSGGALALGVCDHLIMMENSVYSILSPEGFASILWKDSLRAKEAINLMKLTSYDLLKYGICDEIIEEDLALNQDDFMDNYKRLKKSLEKNISSLKKVPMEELLQNRRKKYENLIWD</sequence>
<evidence type="ECO:0000256" key="6">
    <source>
        <dbReference type="ARBA" id="ARBA00022840"/>
    </source>
</evidence>
<dbReference type="AlphaFoldDB" id="A0A437S7L8"/>
<feature type="domain" description="CoA carboxyltransferase C-terminal" evidence="11">
    <location>
        <begin position="23"/>
        <end position="273"/>
    </location>
</feature>
<keyword evidence="8 10" id="KW-0275">Fatty acid biosynthesis</keyword>
<evidence type="ECO:0000256" key="7">
    <source>
        <dbReference type="ARBA" id="ARBA00023098"/>
    </source>
</evidence>
<keyword evidence="10" id="KW-0963">Cytoplasm</keyword>
<dbReference type="GO" id="GO:0006633">
    <property type="term" value="P:fatty acid biosynthetic process"/>
    <property type="evidence" value="ECO:0007669"/>
    <property type="project" value="UniProtKB-KW"/>
</dbReference>
<comment type="subcellular location">
    <subcellularLocation>
        <location evidence="10">Cytoplasm</location>
    </subcellularLocation>
</comment>
<evidence type="ECO:0000256" key="1">
    <source>
        <dbReference type="ARBA" id="ARBA00004956"/>
    </source>
</evidence>
<dbReference type="InterPro" id="IPR029045">
    <property type="entry name" value="ClpP/crotonase-like_dom_sf"/>
</dbReference>
<proteinExistence type="inferred from homology"/>
<dbReference type="UniPathway" id="UPA00655">
    <property type="reaction ID" value="UER00711"/>
</dbReference>
<keyword evidence="4 10" id="KW-0547">Nucleotide-binding</keyword>
<evidence type="ECO:0000256" key="2">
    <source>
        <dbReference type="ARBA" id="ARBA00022516"/>
    </source>
</evidence>
<organism evidence="12 13">
    <name type="scientific">Anaerosphaera multitolerans</name>
    <dbReference type="NCBI Taxonomy" id="2487351"/>
    <lineage>
        <taxon>Bacteria</taxon>
        <taxon>Bacillati</taxon>
        <taxon>Bacillota</taxon>
        <taxon>Tissierellia</taxon>
        <taxon>Tissierellales</taxon>
        <taxon>Peptoniphilaceae</taxon>
        <taxon>Anaerosphaera</taxon>
    </lineage>
</organism>
<comment type="function">
    <text evidence="10">Component of the acetyl coenzyme A carboxylase (ACC) complex. First, biotin carboxylase catalyzes the carboxylation of biotin on its carrier protein (BCCP) and then the CO(2) group is transferred by the carboxyltransferase to acetyl-CoA to form malonyl-CoA.</text>
</comment>
<dbReference type="Proteomes" id="UP000288812">
    <property type="component" value="Unassembled WGS sequence"/>
</dbReference>
<keyword evidence="7 10" id="KW-0443">Lipid metabolism</keyword>
<dbReference type="OrthoDB" id="9808023at2"/>
<dbReference type="PROSITE" id="PS50989">
    <property type="entry name" value="COA_CT_CTER"/>
    <property type="match status" value="1"/>
</dbReference>
<comment type="subunit">
    <text evidence="10">Acetyl-CoA carboxylase is a heterohexamer composed of biotin carboxyl carrier protein (AccB), biotin carboxylase (AccC) and two subunits each of ACCase subunit alpha (AccA) and ACCase subunit beta (AccD).</text>
</comment>
<dbReference type="GO" id="GO:0003989">
    <property type="term" value="F:acetyl-CoA carboxylase activity"/>
    <property type="evidence" value="ECO:0007669"/>
    <property type="project" value="InterPro"/>
</dbReference>
<keyword evidence="3 10" id="KW-0808">Transferase</keyword>
<keyword evidence="12" id="KW-0436">Ligase</keyword>
<keyword evidence="2 10" id="KW-0444">Lipid biosynthesis</keyword>
<dbReference type="Pfam" id="PF03255">
    <property type="entry name" value="ACCA"/>
    <property type="match status" value="1"/>
</dbReference>
<evidence type="ECO:0000313" key="12">
    <source>
        <dbReference type="EMBL" id="RVU54837.1"/>
    </source>
</evidence>
<dbReference type="EMBL" id="RLIH01000006">
    <property type="protein sequence ID" value="RVU54837.1"/>
    <property type="molecule type" value="Genomic_DNA"/>
</dbReference>
<evidence type="ECO:0000256" key="8">
    <source>
        <dbReference type="ARBA" id="ARBA00023160"/>
    </source>
</evidence>
<evidence type="ECO:0000256" key="10">
    <source>
        <dbReference type="HAMAP-Rule" id="MF_00823"/>
    </source>
</evidence>
<keyword evidence="13" id="KW-1185">Reference proteome</keyword>
<name>A0A437S7L8_9FIRM</name>
<comment type="pathway">
    <text evidence="1 10">Lipid metabolism; malonyl-CoA biosynthesis; malonyl-CoA from acetyl-CoA: step 1/1.</text>
</comment>